<gene>
    <name evidence="1" type="ORF">AXG93_1129s1240</name>
</gene>
<dbReference type="AlphaFoldDB" id="A0A176W2U0"/>
<proteinExistence type="predicted"/>
<reference evidence="1" key="1">
    <citation type="submission" date="2016-03" db="EMBL/GenBank/DDBJ databases">
        <title>Mechanisms controlling the formation of the plant cell surface in tip-growing cells are functionally conserved among land plants.</title>
        <authorList>
            <person name="Honkanen S."/>
            <person name="Jones V.A."/>
            <person name="Morieri G."/>
            <person name="Champion C."/>
            <person name="Hetherington A.J."/>
            <person name="Kelly S."/>
            <person name="Saint-Marcoux D."/>
            <person name="Proust H."/>
            <person name="Prescott H."/>
            <person name="Dolan L."/>
        </authorList>
    </citation>
    <scope>NUCLEOTIDE SEQUENCE [LARGE SCALE GENOMIC DNA]</scope>
    <source>
        <tissue evidence="1">Whole gametophyte</tissue>
    </source>
</reference>
<organism evidence="1 2">
    <name type="scientific">Marchantia polymorpha subsp. ruderalis</name>
    <dbReference type="NCBI Taxonomy" id="1480154"/>
    <lineage>
        <taxon>Eukaryota</taxon>
        <taxon>Viridiplantae</taxon>
        <taxon>Streptophyta</taxon>
        <taxon>Embryophyta</taxon>
        <taxon>Marchantiophyta</taxon>
        <taxon>Marchantiopsida</taxon>
        <taxon>Marchantiidae</taxon>
        <taxon>Marchantiales</taxon>
        <taxon>Marchantiaceae</taxon>
        <taxon>Marchantia</taxon>
    </lineage>
</organism>
<evidence type="ECO:0000313" key="1">
    <source>
        <dbReference type="EMBL" id="OAE26775.1"/>
    </source>
</evidence>
<accession>A0A176W2U0</accession>
<comment type="caution">
    <text evidence="1">The sequence shown here is derived from an EMBL/GenBank/DDBJ whole genome shotgun (WGS) entry which is preliminary data.</text>
</comment>
<evidence type="ECO:0000313" key="2">
    <source>
        <dbReference type="Proteomes" id="UP000077202"/>
    </source>
</evidence>
<name>A0A176W2U0_MARPO</name>
<protein>
    <submittedName>
        <fullName evidence="1">Uncharacterized protein</fullName>
    </submittedName>
</protein>
<sequence>MVREWLKGKDQPTRGFRPHPERWEVCDWEQVLGRCAGEEGHLLFESESIKVTKEEEISFGTLFKSSKSSKNGWRSWSWRWPELRFIGLAFYGRQRDNMHSRRREYRSITSPPS</sequence>
<dbReference type="EMBL" id="LVLJ01002115">
    <property type="protein sequence ID" value="OAE26775.1"/>
    <property type="molecule type" value="Genomic_DNA"/>
</dbReference>
<dbReference type="Proteomes" id="UP000077202">
    <property type="component" value="Unassembled WGS sequence"/>
</dbReference>
<keyword evidence="2" id="KW-1185">Reference proteome</keyword>